<organism evidence="5 7">
    <name type="scientific">Alternaria alternata</name>
    <name type="common">Alternaria rot fungus</name>
    <name type="synonym">Torula alternata</name>
    <dbReference type="NCBI Taxonomy" id="5599"/>
    <lineage>
        <taxon>Eukaryota</taxon>
        <taxon>Fungi</taxon>
        <taxon>Dikarya</taxon>
        <taxon>Ascomycota</taxon>
        <taxon>Pezizomycotina</taxon>
        <taxon>Dothideomycetes</taxon>
        <taxon>Pleosporomycetidae</taxon>
        <taxon>Pleosporales</taxon>
        <taxon>Pleosporineae</taxon>
        <taxon>Pleosporaceae</taxon>
        <taxon>Alternaria</taxon>
        <taxon>Alternaria sect. Alternaria</taxon>
        <taxon>Alternaria alternata complex</taxon>
    </lineage>
</organism>
<dbReference type="OMA" id="FAQRNWE"/>
<dbReference type="PANTHER" id="PTHR43248">
    <property type="entry name" value="2-SUCCINYL-6-HYDROXY-2,4-CYCLOHEXADIENE-1-CARBOXYLATE SYNTHASE"/>
    <property type="match status" value="1"/>
</dbReference>
<evidence type="ECO:0000313" key="8">
    <source>
        <dbReference type="Proteomes" id="UP000291422"/>
    </source>
</evidence>
<evidence type="ECO:0000256" key="3">
    <source>
        <dbReference type="ARBA" id="ARBA00022801"/>
    </source>
</evidence>
<evidence type="ECO:0000256" key="2">
    <source>
        <dbReference type="ARBA" id="ARBA00010088"/>
    </source>
</evidence>
<dbReference type="Gene3D" id="3.40.50.1820">
    <property type="entry name" value="alpha/beta hydrolase"/>
    <property type="match status" value="1"/>
</dbReference>
<dbReference type="EMBL" id="PDXD01000017">
    <property type="protein sequence ID" value="RYN74592.1"/>
    <property type="molecule type" value="Genomic_DNA"/>
</dbReference>
<evidence type="ECO:0000313" key="6">
    <source>
        <dbReference type="EMBL" id="RYN74592.1"/>
    </source>
</evidence>
<accession>A0A177DQZ7</accession>
<comment type="pathway">
    <text evidence="1">Mycotoxin biosynthesis.</text>
</comment>
<evidence type="ECO:0000313" key="7">
    <source>
        <dbReference type="Proteomes" id="UP000077248"/>
    </source>
</evidence>
<evidence type="ECO:0000256" key="1">
    <source>
        <dbReference type="ARBA" id="ARBA00004685"/>
    </source>
</evidence>
<dbReference type="AlphaFoldDB" id="A0A177DQZ7"/>
<dbReference type="InterPro" id="IPR029058">
    <property type="entry name" value="AB_hydrolase_fold"/>
</dbReference>
<keyword evidence="3" id="KW-0378">Hydrolase</keyword>
<reference evidence="8" key="2">
    <citation type="journal article" date="2019" name="bioRxiv">
        <title>Genomics, evolutionary history and diagnostics of the Alternaria alternata species group including apple and Asian pear pathotypes.</title>
        <authorList>
            <person name="Armitage A.D."/>
            <person name="Cockerton H.M."/>
            <person name="Sreenivasaprasad S."/>
            <person name="Woodhall J.W."/>
            <person name="Lane C.R."/>
            <person name="Harrison R.J."/>
            <person name="Clarkson J.P."/>
        </authorList>
    </citation>
    <scope>NUCLEOTIDE SEQUENCE [LARGE SCALE GENOMIC DNA]</scope>
    <source>
        <strain evidence="8">FERA 1177</strain>
    </source>
</reference>
<sequence length="696" mass="76141">MKSWNGLEDATAPVKPRRTPTRWRALSATFVTLVCLAAVDTIFPELKNWDLSLSLDEEPALHHAAFEWSKIAPSEHLEFHKCFGRFECAKLSLPWDYFNGTYPNHTVSIAITKIPARVPVDDARYGGPILFNPGGPGGPGAAVAIVLGHALQQIVDSSVETSTPSTDARYFDVIGFDPRGIGWTEPVARCMPDQPASWSWKLREETEGLIGSSDAALGRLWSMKHAFGASCKLAEEDQEGPDIKQYMATAFVARDMLEITEKHAEYVANEVTRKAAQKAGKRPGYYSPTYVPGESKLQYWGFSYGTLLGSTFGSMFPDRVGRLILDGVVSSYDYQNSLGNGSLTDAEKAMTSFYTFCHNLGPAECPLATTNSSVSDIEDRTQDIIASLYHNPLPIVSSDGPDYLTWSDLKLLIFGATYQPRLMFPFVADILATIEQGGGSATDQLASMFHYNHVLFCPANGTEASDTPVPDVATTAILCGDGIDQTHLTRDEFEAYWNIMDTLSPNFGSYWSMLLMSCAAWKIKASYKFEGPYGGNTSHPILFISNTADPVTPLRSGRYMHSLFPDSSLLISDHVGHCSISAPDICSLSRVKAYFQTGELPSPGTVCVPPPSPYSLNSTDPDSPFYDPSLGSTNVARFREMDSDGAKLLAAGEWLQKRVAASDMFGLNLPVAERVNRAMQTFLKESLSGSDYAVFA</sequence>
<evidence type="ECO:0000313" key="5">
    <source>
        <dbReference type="EMBL" id="OAG21561.1"/>
    </source>
</evidence>
<proteinExistence type="inferred from homology"/>
<dbReference type="Proteomes" id="UP000077248">
    <property type="component" value="Unassembled WGS sequence"/>
</dbReference>
<reference evidence="6" key="3">
    <citation type="journal article" date="2019" name="J. ISSAAS">
        <title>Genomics, evolutionary history and diagnostics of the Alternaria alternata species group including apple and Asian pear pathotypes.</title>
        <authorList>
            <person name="Armitage A.D."/>
            <person name="Cockerton H.M."/>
            <person name="Sreenivasaprasad S."/>
            <person name="Woodhall J."/>
            <person name="Lane C."/>
            <person name="Harrison R.J."/>
            <person name="Clarkson J.P."/>
        </authorList>
    </citation>
    <scope>NUCLEOTIDE SEQUENCE</scope>
    <source>
        <strain evidence="6">FERA 1177</strain>
    </source>
</reference>
<evidence type="ECO:0000259" key="4">
    <source>
        <dbReference type="Pfam" id="PF08386"/>
    </source>
</evidence>
<feature type="domain" description="Peptidase S33 tripeptidyl aminopeptidase-like C-terminal" evidence="4">
    <location>
        <begin position="505"/>
        <end position="607"/>
    </location>
</feature>
<dbReference type="InterPro" id="IPR013595">
    <property type="entry name" value="Pept_S33_TAP-like_C"/>
</dbReference>
<dbReference type="SUPFAM" id="SSF53474">
    <property type="entry name" value="alpha/beta-Hydrolases"/>
    <property type="match status" value="1"/>
</dbReference>
<keyword evidence="7" id="KW-1185">Reference proteome</keyword>
<name>A0A177DQZ7_ALTAL</name>
<dbReference type="PANTHER" id="PTHR43248:SF25">
    <property type="entry name" value="AB HYDROLASE-1 DOMAIN-CONTAINING PROTEIN-RELATED"/>
    <property type="match status" value="1"/>
</dbReference>
<reference evidence="5 7" key="1">
    <citation type="submission" date="2016-05" db="EMBL/GenBank/DDBJ databases">
        <title>Comparative analysis of secretome profiles of manganese(II)-oxidizing ascomycete fungi.</title>
        <authorList>
            <consortium name="DOE Joint Genome Institute"/>
            <person name="Zeiner C.A."/>
            <person name="Purvine S.O."/>
            <person name="Zink E.M."/>
            <person name="Wu S."/>
            <person name="Pasa-Tolic L."/>
            <person name="Chaput D.L."/>
            <person name="Haridas S."/>
            <person name="Grigoriev I.V."/>
            <person name="Santelli C.M."/>
            <person name="Hansel C.M."/>
        </authorList>
    </citation>
    <scope>NUCLEOTIDE SEQUENCE [LARGE SCALE GENOMIC DNA]</scope>
    <source>
        <strain evidence="5 7">SRC1lrK2f</strain>
    </source>
</reference>
<gene>
    <name evidence="6" type="ORF">AA0117_g6909</name>
    <name evidence="5" type="ORF">CC77DRAFT_1019492</name>
</gene>
<dbReference type="GO" id="GO:0016787">
    <property type="term" value="F:hydrolase activity"/>
    <property type="evidence" value="ECO:0007669"/>
    <property type="project" value="UniProtKB-KW"/>
</dbReference>
<dbReference type="Pfam" id="PF08386">
    <property type="entry name" value="Abhydrolase_4"/>
    <property type="match status" value="1"/>
</dbReference>
<dbReference type="InterPro" id="IPR051601">
    <property type="entry name" value="Serine_prot/Carboxylest_S33"/>
</dbReference>
<protein>
    <recommendedName>
        <fullName evidence="4">Peptidase S33 tripeptidyl aminopeptidase-like C-terminal domain-containing protein</fullName>
    </recommendedName>
</protein>
<dbReference type="EMBL" id="KV441476">
    <property type="protein sequence ID" value="OAG21561.1"/>
    <property type="molecule type" value="Genomic_DNA"/>
</dbReference>
<dbReference type="KEGG" id="aalt:CC77DRAFT_1019492"/>
<dbReference type="GeneID" id="29110436"/>
<dbReference type="RefSeq" id="XP_018386982.1">
    <property type="nucleotide sequence ID" value="XM_018524842.1"/>
</dbReference>
<dbReference type="Proteomes" id="UP000291422">
    <property type="component" value="Unassembled WGS sequence"/>
</dbReference>
<comment type="similarity">
    <text evidence="2">Belongs to the peptidase S33 family.</text>
</comment>
<dbReference type="VEuPathDB" id="FungiDB:CC77DRAFT_1019492"/>